<proteinExistence type="inferred from homology"/>
<dbReference type="OrthoDB" id="9803416at2"/>
<evidence type="ECO:0000256" key="3">
    <source>
        <dbReference type="ARBA" id="ARBA00022692"/>
    </source>
</evidence>
<dbReference type="InterPro" id="IPR047199">
    <property type="entry name" value="CorA-like"/>
</dbReference>
<sequence>MLSTTEMRSPMLNKHIYEPHTQDLPFKIYELVKPSEETIQGVADQLDIPRDFITSGLDPYEIGRWETYTNSKGEEYVLCVAIFPYTVNAQEKDQHLRNYYQSAPIAIAMKDDLVLITSSRSITELFPSIDTSFLKLDKSPRGVLTTILWEIAHLYIDYLKEMDRLIQELEEDVTKTTNNTIFYKLIGLNKGLVYFKDGIENNQKVLTSLRQQMNKEGSEEIYKSHLRDVMVEHHQALGMAEELYLLNSKVSDILSNVVNNNMNQIMKILTVWSILLTVPTIISGIWGMNVGLPIQNHPYAFIILKIIIVVIMVVVYRLFKKNHWM</sequence>
<dbReference type="Proteomes" id="UP000263232">
    <property type="component" value="Chromosome"/>
</dbReference>
<comment type="subcellular location">
    <subcellularLocation>
        <location evidence="1">Membrane</location>
        <topology evidence="1">Multi-pass membrane protein</topology>
    </subcellularLocation>
</comment>
<dbReference type="GO" id="GO:0046873">
    <property type="term" value="F:metal ion transmembrane transporter activity"/>
    <property type="evidence" value="ECO:0007669"/>
    <property type="project" value="InterPro"/>
</dbReference>
<organism evidence="7 8">
    <name type="scientific">Suicoccus acidiformans</name>
    <dbReference type="NCBI Taxonomy" id="2036206"/>
    <lineage>
        <taxon>Bacteria</taxon>
        <taxon>Bacillati</taxon>
        <taxon>Bacillota</taxon>
        <taxon>Bacilli</taxon>
        <taxon>Lactobacillales</taxon>
        <taxon>Aerococcaceae</taxon>
        <taxon>Suicoccus</taxon>
    </lineage>
</organism>
<feature type="transmembrane region" description="Helical" evidence="6">
    <location>
        <begin position="299"/>
        <end position="319"/>
    </location>
</feature>
<dbReference type="Pfam" id="PF01544">
    <property type="entry name" value="CorA"/>
    <property type="match status" value="1"/>
</dbReference>
<keyword evidence="8" id="KW-1185">Reference proteome</keyword>
<dbReference type="CDD" id="cd12827">
    <property type="entry name" value="EcCorA_ZntB-like_u2"/>
    <property type="match status" value="1"/>
</dbReference>
<evidence type="ECO:0000256" key="1">
    <source>
        <dbReference type="ARBA" id="ARBA00004141"/>
    </source>
</evidence>
<dbReference type="SUPFAM" id="SSF143865">
    <property type="entry name" value="CorA soluble domain-like"/>
    <property type="match status" value="1"/>
</dbReference>
<dbReference type="AlphaFoldDB" id="A0A347WKD5"/>
<dbReference type="InterPro" id="IPR002523">
    <property type="entry name" value="MgTranspt_CorA/ZnTranspt_ZntB"/>
</dbReference>
<gene>
    <name evidence="7" type="ORF">CL176_05785</name>
</gene>
<evidence type="ECO:0000256" key="5">
    <source>
        <dbReference type="ARBA" id="ARBA00023136"/>
    </source>
</evidence>
<dbReference type="InterPro" id="IPR045861">
    <property type="entry name" value="CorA_cytoplasmic_dom"/>
</dbReference>
<dbReference type="PANTHER" id="PTHR47891">
    <property type="entry name" value="TRANSPORTER-RELATED"/>
    <property type="match status" value="1"/>
</dbReference>
<evidence type="ECO:0008006" key="9">
    <source>
        <dbReference type="Google" id="ProtNLM"/>
    </source>
</evidence>
<dbReference type="InterPro" id="IPR045863">
    <property type="entry name" value="CorA_TM1_TM2"/>
</dbReference>
<evidence type="ECO:0000256" key="6">
    <source>
        <dbReference type="SAM" id="Phobius"/>
    </source>
</evidence>
<dbReference type="SUPFAM" id="SSF144083">
    <property type="entry name" value="Magnesium transport protein CorA, transmembrane region"/>
    <property type="match status" value="1"/>
</dbReference>
<dbReference type="GO" id="GO:0016020">
    <property type="term" value="C:membrane"/>
    <property type="evidence" value="ECO:0007669"/>
    <property type="project" value="UniProtKB-SubCell"/>
</dbReference>
<dbReference type="Gene3D" id="1.20.58.340">
    <property type="entry name" value="Magnesium transport protein CorA, transmembrane region"/>
    <property type="match status" value="2"/>
</dbReference>
<evidence type="ECO:0000313" key="8">
    <source>
        <dbReference type="Proteomes" id="UP000263232"/>
    </source>
</evidence>
<keyword evidence="3 6" id="KW-0812">Transmembrane</keyword>
<comment type="similarity">
    <text evidence="2">Belongs to the CorA metal ion transporter (MIT) (TC 1.A.35) family.</text>
</comment>
<evidence type="ECO:0000256" key="2">
    <source>
        <dbReference type="ARBA" id="ARBA00009765"/>
    </source>
</evidence>
<evidence type="ECO:0000256" key="4">
    <source>
        <dbReference type="ARBA" id="ARBA00022989"/>
    </source>
</evidence>
<protein>
    <recommendedName>
        <fullName evidence="9">Magnesium transporter</fullName>
    </recommendedName>
</protein>
<evidence type="ECO:0000313" key="7">
    <source>
        <dbReference type="EMBL" id="AXY25542.1"/>
    </source>
</evidence>
<dbReference type="Gene3D" id="3.30.460.20">
    <property type="entry name" value="CorA soluble domain-like"/>
    <property type="match status" value="1"/>
</dbReference>
<accession>A0A347WKD5</accession>
<keyword evidence="5 6" id="KW-0472">Membrane</keyword>
<dbReference type="EMBL" id="CP023434">
    <property type="protein sequence ID" value="AXY25542.1"/>
    <property type="molecule type" value="Genomic_DNA"/>
</dbReference>
<name>A0A347WKD5_9LACT</name>
<keyword evidence="4 6" id="KW-1133">Transmembrane helix</keyword>
<dbReference type="KEGG" id="abae:CL176_05785"/>
<feature type="transmembrane region" description="Helical" evidence="6">
    <location>
        <begin position="268"/>
        <end position="287"/>
    </location>
</feature>
<dbReference type="PANTHER" id="PTHR47891:SF1">
    <property type="entry name" value="CORA-MAGNESIUM AND COBALT TRANSPORTER"/>
    <property type="match status" value="1"/>
</dbReference>
<reference evidence="7 8" key="1">
    <citation type="submission" date="2017-09" db="EMBL/GenBank/DDBJ databases">
        <title>Complete genome sequence of Oxytococcus suis strain ZY16052.</title>
        <authorList>
            <person name="Li F."/>
        </authorList>
    </citation>
    <scope>NUCLEOTIDE SEQUENCE [LARGE SCALE GENOMIC DNA]</scope>
    <source>
        <strain evidence="7 8">ZY16052</strain>
    </source>
</reference>